<gene>
    <name evidence="1" type="ORF">QQA45_01545</name>
</gene>
<dbReference type="Proteomes" id="UP001225134">
    <property type="component" value="Unassembled WGS sequence"/>
</dbReference>
<evidence type="ECO:0000313" key="1">
    <source>
        <dbReference type="EMBL" id="MDK9580209.1"/>
    </source>
</evidence>
<sequence>MGIFVRVKDRQTGKIREVLIDVTNSRDAKQIAMEKFGIAYEIL</sequence>
<reference evidence="1 2" key="1">
    <citation type="submission" date="2023-06" db="EMBL/GenBank/DDBJ databases">
        <title>Antibody response to the Sneathia vaginalis cytopathogenic toxin A during pregnancy.</title>
        <authorList>
            <person name="Mccoy Z.T."/>
            <person name="Serrano M.G."/>
            <person name="Spaine K."/>
            <person name="Edwards D.J."/>
            <person name="Buck G.A."/>
            <person name="Jefferson K."/>
        </authorList>
    </citation>
    <scope>NUCLEOTIDE SEQUENCE [LARGE SCALE GENOMIC DNA]</scope>
    <source>
        <strain evidence="1 2">CCUG 42621</strain>
    </source>
</reference>
<evidence type="ECO:0000313" key="2">
    <source>
        <dbReference type="Proteomes" id="UP001225134"/>
    </source>
</evidence>
<name>A0ABT7HJ91_9FUSO</name>
<accession>A0ABT7HJ91</accession>
<dbReference type="EMBL" id="JASSPP010000001">
    <property type="protein sequence ID" value="MDK9580209.1"/>
    <property type="molecule type" value="Genomic_DNA"/>
</dbReference>
<dbReference type="RefSeq" id="WP_285152582.1">
    <property type="nucleotide sequence ID" value="NZ_JASSPP010000001.1"/>
</dbReference>
<proteinExistence type="predicted"/>
<organism evidence="1 2">
    <name type="scientific">Sneathia sanguinegens</name>
    <dbReference type="NCBI Taxonomy" id="40543"/>
    <lineage>
        <taxon>Bacteria</taxon>
        <taxon>Fusobacteriati</taxon>
        <taxon>Fusobacteriota</taxon>
        <taxon>Fusobacteriia</taxon>
        <taxon>Fusobacteriales</taxon>
        <taxon>Leptotrichiaceae</taxon>
        <taxon>Sneathia</taxon>
    </lineage>
</organism>
<protein>
    <submittedName>
        <fullName evidence="1">Uncharacterized protein</fullName>
    </submittedName>
</protein>
<keyword evidence="2" id="KW-1185">Reference proteome</keyword>
<comment type="caution">
    <text evidence="1">The sequence shown here is derived from an EMBL/GenBank/DDBJ whole genome shotgun (WGS) entry which is preliminary data.</text>
</comment>